<dbReference type="OMA" id="GIPDRCV"/>
<evidence type="ECO:0000256" key="1">
    <source>
        <dbReference type="ARBA" id="ARBA00022737"/>
    </source>
</evidence>
<dbReference type="PANTHER" id="PTHR15901">
    <property type="entry name" value="TESTICULAR HAPLOID EXPRESSED GENE PROTEIN"/>
    <property type="match status" value="1"/>
</dbReference>
<keyword evidence="1" id="KW-0677">Repeat</keyword>
<accession>A0A8C2YK22</accession>
<dbReference type="Proteomes" id="UP000694398">
    <property type="component" value="Unassembled WGS sequence"/>
</dbReference>
<dbReference type="Pfam" id="PF14912">
    <property type="entry name" value="THEG"/>
    <property type="match status" value="1"/>
</dbReference>
<dbReference type="InterPro" id="IPR006623">
    <property type="entry name" value="THEG"/>
</dbReference>
<dbReference type="AlphaFoldDB" id="A0A8C2YK22"/>
<protein>
    <submittedName>
        <fullName evidence="2">Uncharacterized protein</fullName>
    </submittedName>
</protein>
<keyword evidence="3" id="KW-1185">Reference proteome</keyword>
<dbReference type="GeneTree" id="ENSGT00940000169550"/>
<dbReference type="Ensembl" id="ENSCLAT00000004474.1">
    <property type="protein sequence ID" value="ENSCLAP00000004391.1"/>
    <property type="gene ID" value="ENSCLAG00000003121.1"/>
</dbReference>
<reference evidence="2" key="2">
    <citation type="submission" date="2025-09" db="UniProtKB">
        <authorList>
            <consortium name="Ensembl"/>
        </authorList>
    </citation>
    <scope>IDENTIFICATION</scope>
</reference>
<dbReference type="InterPro" id="IPR042401">
    <property type="entry name" value="SPMAP2-like"/>
</dbReference>
<evidence type="ECO:0000313" key="3">
    <source>
        <dbReference type="Proteomes" id="UP000694398"/>
    </source>
</evidence>
<reference evidence="2" key="1">
    <citation type="submission" date="2025-08" db="UniProtKB">
        <authorList>
            <consortium name="Ensembl"/>
        </authorList>
    </citation>
    <scope>IDENTIFICATION</scope>
</reference>
<sequence>NLVVGVVPRASYPSTRELVFVSFFSRKRMQDLSRPKRQWGTPDRRLFWGNQDPICPVSDRALIAPLTKRLSNLAQPKKVSHHYVPNRLVLMSELALS</sequence>
<dbReference type="PANTHER" id="PTHR15901:SF15">
    <property type="entry name" value="TESTICULAR HAPLOID EXPRESSED GENE PROTEIN-LIKE"/>
    <property type="match status" value="1"/>
</dbReference>
<name>A0A8C2YK22_CHILA</name>
<evidence type="ECO:0000313" key="2">
    <source>
        <dbReference type="Ensembl" id="ENSCLAP00000004391.1"/>
    </source>
</evidence>
<proteinExistence type="predicted"/>
<organism evidence="2 3">
    <name type="scientific">Chinchilla lanigera</name>
    <name type="common">Long-tailed chinchilla</name>
    <name type="synonym">Chinchilla villidera</name>
    <dbReference type="NCBI Taxonomy" id="34839"/>
    <lineage>
        <taxon>Eukaryota</taxon>
        <taxon>Metazoa</taxon>
        <taxon>Chordata</taxon>
        <taxon>Craniata</taxon>
        <taxon>Vertebrata</taxon>
        <taxon>Euteleostomi</taxon>
        <taxon>Mammalia</taxon>
        <taxon>Eutheria</taxon>
        <taxon>Euarchontoglires</taxon>
        <taxon>Glires</taxon>
        <taxon>Rodentia</taxon>
        <taxon>Hystricomorpha</taxon>
        <taxon>Chinchillidae</taxon>
        <taxon>Chinchilla</taxon>
    </lineage>
</organism>